<organism evidence="2 3">
    <name type="scientific">Halteria grandinella</name>
    <dbReference type="NCBI Taxonomy" id="5974"/>
    <lineage>
        <taxon>Eukaryota</taxon>
        <taxon>Sar</taxon>
        <taxon>Alveolata</taxon>
        <taxon>Ciliophora</taxon>
        <taxon>Intramacronucleata</taxon>
        <taxon>Spirotrichea</taxon>
        <taxon>Stichotrichia</taxon>
        <taxon>Sporadotrichida</taxon>
        <taxon>Halteriidae</taxon>
        <taxon>Halteria</taxon>
    </lineage>
</organism>
<dbReference type="EMBL" id="RRYP01009357">
    <property type="protein sequence ID" value="TNV79120.1"/>
    <property type="molecule type" value="Genomic_DNA"/>
</dbReference>
<evidence type="ECO:0000256" key="1">
    <source>
        <dbReference type="SAM" id="MobiDB-lite"/>
    </source>
</evidence>
<dbReference type="Proteomes" id="UP000785679">
    <property type="component" value="Unassembled WGS sequence"/>
</dbReference>
<feature type="region of interest" description="Disordered" evidence="1">
    <location>
        <begin position="244"/>
        <end position="265"/>
    </location>
</feature>
<feature type="compositionally biased region" description="Basic and acidic residues" evidence="1">
    <location>
        <begin position="244"/>
        <end position="253"/>
    </location>
</feature>
<proteinExistence type="predicted"/>
<evidence type="ECO:0000313" key="3">
    <source>
        <dbReference type="Proteomes" id="UP000785679"/>
    </source>
</evidence>
<sequence>MKNIKKPEVFKWNNEFLSMRPQTIQELPHNHNNFAITIDQVVDVEQDEENQEYNWLQCKIKLLPKEKIAMVKKIRKLDYEDVCMNNQNFLTLADGKSDCRVAYEDDAENIYFLSLKKLSYQPFNHSFKHFEREVSSKSVVNGIQTHIKERQRVMTGMDSMRSIELLPGFERGPSEGRFFLYRSTDRQIYLCNIDNFEIISLLMALSQKFIILKAKKPTYKLKYPGKPAHPNIIKTYSTRLRTKAEEERNKQIEEDKEEDQMEISDQGQDQCQKLLQSVLDHWSKDVIDNYDIVCPFNYCNIKRFRFMLPQPNFTDQKSLI</sequence>
<dbReference type="AlphaFoldDB" id="A0A8J8NRY9"/>
<evidence type="ECO:0000313" key="2">
    <source>
        <dbReference type="EMBL" id="TNV79120.1"/>
    </source>
</evidence>
<comment type="caution">
    <text evidence="2">The sequence shown here is derived from an EMBL/GenBank/DDBJ whole genome shotgun (WGS) entry which is preliminary data.</text>
</comment>
<reference evidence="2" key="1">
    <citation type="submission" date="2019-06" db="EMBL/GenBank/DDBJ databases">
        <authorList>
            <person name="Zheng W."/>
        </authorList>
    </citation>
    <scope>NUCLEOTIDE SEQUENCE</scope>
    <source>
        <strain evidence="2">QDHG01</strain>
    </source>
</reference>
<protein>
    <submittedName>
        <fullName evidence="2">Uncharacterized protein</fullName>
    </submittedName>
</protein>
<name>A0A8J8NRY9_HALGN</name>
<gene>
    <name evidence="2" type="ORF">FGO68_gene17625</name>
</gene>
<accession>A0A8J8NRY9</accession>
<keyword evidence="3" id="KW-1185">Reference proteome</keyword>